<dbReference type="AlphaFoldDB" id="A0AAD7U7R4"/>
<evidence type="ECO:0000259" key="2">
    <source>
        <dbReference type="Pfam" id="PF13815"/>
    </source>
</evidence>
<keyword evidence="1" id="KW-0175">Coiled coil</keyword>
<evidence type="ECO:0000313" key="4">
    <source>
        <dbReference type="Proteomes" id="UP001230188"/>
    </source>
</evidence>
<protein>
    <recommendedName>
        <fullName evidence="2">Cilium assembly protein DZIP1 N-terminal domain-containing protein</fullName>
    </recommendedName>
</protein>
<proteinExistence type="predicted"/>
<name>A0AAD7U7R4_9STRA</name>
<feature type="domain" description="Cilium assembly protein DZIP1 N-terminal" evidence="2">
    <location>
        <begin position="11"/>
        <end position="108"/>
    </location>
</feature>
<evidence type="ECO:0000313" key="3">
    <source>
        <dbReference type="EMBL" id="KAJ8599751.1"/>
    </source>
</evidence>
<feature type="coiled-coil region" evidence="1">
    <location>
        <begin position="73"/>
        <end position="114"/>
    </location>
</feature>
<sequence>MARFRVQDGTPPDWQAMCQVDVERVDGHVLSSVVDTLAFSTATPTELRRVGFDVVGRFVRLLQLSVEYLLHVQEALRNQVREEREARQKADLRVRDLEERLERLAADRDSEARKAHDFKKLAHTLAARGR</sequence>
<keyword evidence="4" id="KW-1185">Reference proteome</keyword>
<organism evidence="3 4">
    <name type="scientific">Chrysophaeum taylorii</name>
    <dbReference type="NCBI Taxonomy" id="2483200"/>
    <lineage>
        <taxon>Eukaryota</taxon>
        <taxon>Sar</taxon>
        <taxon>Stramenopiles</taxon>
        <taxon>Ochrophyta</taxon>
        <taxon>Pelagophyceae</taxon>
        <taxon>Pelagomonadales</taxon>
        <taxon>Pelagomonadaceae</taxon>
        <taxon>Chrysophaeum</taxon>
    </lineage>
</organism>
<comment type="caution">
    <text evidence="3">The sequence shown here is derived from an EMBL/GenBank/DDBJ whole genome shotgun (WGS) entry which is preliminary data.</text>
</comment>
<evidence type="ECO:0000256" key="1">
    <source>
        <dbReference type="SAM" id="Coils"/>
    </source>
</evidence>
<dbReference type="Proteomes" id="UP001230188">
    <property type="component" value="Unassembled WGS sequence"/>
</dbReference>
<dbReference type="Pfam" id="PF13815">
    <property type="entry name" value="Dzip-like_N"/>
    <property type="match status" value="1"/>
</dbReference>
<reference evidence="3" key="1">
    <citation type="submission" date="2023-01" db="EMBL/GenBank/DDBJ databases">
        <title>Metagenome sequencing of chrysophaentin producing Chrysophaeum taylorii.</title>
        <authorList>
            <person name="Davison J."/>
            <person name="Bewley C."/>
        </authorList>
    </citation>
    <scope>NUCLEOTIDE SEQUENCE</scope>
    <source>
        <strain evidence="3">NIES-1699</strain>
    </source>
</reference>
<accession>A0AAD7U7R4</accession>
<gene>
    <name evidence="3" type="ORF">CTAYLR_003438</name>
</gene>
<dbReference type="EMBL" id="JAQMWT010000546">
    <property type="protein sequence ID" value="KAJ8599751.1"/>
    <property type="molecule type" value="Genomic_DNA"/>
</dbReference>
<dbReference type="InterPro" id="IPR032714">
    <property type="entry name" value="DZIP1_N"/>
</dbReference>